<comment type="caution">
    <text evidence="9">The sequence shown here is derived from an EMBL/GenBank/DDBJ whole genome shotgun (WGS) entry which is preliminary data.</text>
</comment>
<comment type="subcellular location">
    <subcellularLocation>
        <location evidence="1">Nucleus</location>
    </subcellularLocation>
</comment>
<evidence type="ECO:0000256" key="6">
    <source>
        <dbReference type="ARBA" id="ARBA00023242"/>
    </source>
</evidence>
<dbReference type="SMART" id="SM00906">
    <property type="entry name" value="Fungal_trans"/>
    <property type="match status" value="1"/>
</dbReference>
<dbReference type="PROSITE" id="PS00463">
    <property type="entry name" value="ZN2_CY6_FUNGAL_1"/>
    <property type="match status" value="1"/>
</dbReference>
<dbReference type="PANTHER" id="PTHR47338">
    <property type="entry name" value="ZN(II)2CYS6 TRANSCRIPTION FACTOR (EUROFUNG)-RELATED"/>
    <property type="match status" value="1"/>
</dbReference>
<feature type="region of interest" description="Disordered" evidence="7">
    <location>
        <begin position="601"/>
        <end position="696"/>
    </location>
</feature>
<evidence type="ECO:0000256" key="2">
    <source>
        <dbReference type="ARBA" id="ARBA00022723"/>
    </source>
</evidence>
<dbReference type="GO" id="GO:0009893">
    <property type="term" value="P:positive regulation of metabolic process"/>
    <property type="evidence" value="ECO:0007669"/>
    <property type="project" value="UniProtKB-ARBA"/>
</dbReference>
<reference evidence="9" key="2">
    <citation type="submission" date="2020-02" db="EMBL/GenBank/DDBJ databases">
        <authorList>
            <person name="Gilchrist C.L.M."/>
            <person name="Chooi Y.-H."/>
        </authorList>
    </citation>
    <scope>NUCLEOTIDE SEQUENCE</scope>
    <source>
        <strain evidence="9">MST-FP2251</strain>
    </source>
</reference>
<organism evidence="9 10">
    <name type="scientific">Aspergillus nanangensis</name>
    <dbReference type="NCBI Taxonomy" id="2582783"/>
    <lineage>
        <taxon>Eukaryota</taxon>
        <taxon>Fungi</taxon>
        <taxon>Dikarya</taxon>
        <taxon>Ascomycota</taxon>
        <taxon>Pezizomycotina</taxon>
        <taxon>Eurotiomycetes</taxon>
        <taxon>Eurotiomycetidae</taxon>
        <taxon>Eurotiales</taxon>
        <taxon>Aspergillaceae</taxon>
        <taxon>Aspergillus</taxon>
        <taxon>Aspergillus subgen. Circumdati</taxon>
    </lineage>
</organism>
<protein>
    <recommendedName>
        <fullName evidence="8">Zn(2)-C6 fungal-type domain-containing protein</fullName>
    </recommendedName>
</protein>
<accession>A0AAD4GSQ5</accession>
<dbReference type="GO" id="GO:0006351">
    <property type="term" value="P:DNA-templated transcription"/>
    <property type="evidence" value="ECO:0007669"/>
    <property type="project" value="InterPro"/>
</dbReference>
<dbReference type="InterPro" id="IPR036864">
    <property type="entry name" value="Zn2-C6_fun-type_DNA-bd_sf"/>
</dbReference>
<reference evidence="9" key="1">
    <citation type="journal article" date="2019" name="Beilstein J. Org. Chem.">
        <title>Nanangenines: drimane sesquiterpenoids as the dominant metabolite cohort of a novel Australian fungus, Aspergillus nanangensis.</title>
        <authorList>
            <person name="Lacey H.J."/>
            <person name="Gilchrist C.L.M."/>
            <person name="Crombie A."/>
            <person name="Kalaitzis J.A."/>
            <person name="Vuong D."/>
            <person name="Rutledge P.J."/>
            <person name="Turner P."/>
            <person name="Pitt J.I."/>
            <person name="Lacey E."/>
            <person name="Chooi Y.H."/>
            <person name="Piggott A.M."/>
        </authorList>
    </citation>
    <scope>NUCLEOTIDE SEQUENCE</scope>
    <source>
        <strain evidence="9">MST-FP2251</strain>
    </source>
</reference>
<proteinExistence type="predicted"/>
<gene>
    <name evidence="9" type="ORF">FE257_009622</name>
</gene>
<keyword evidence="2" id="KW-0479">Metal-binding</keyword>
<dbReference type="SUPFAM" id="SSF57701">
    <property type="entry name" value="Zn2/Cys6 DNA-binding domain"/>
    <property type="match status" value="1"/>
</dbReference>
<feature type="compositionally biased region" description="Polar residues" evidence="7">
    <location>
        <begin position="606"/>
        <end position="625"/>
    </location>
</feature>
<evidence type="ECO:0000256" key="3">
    <source>
        <dbReference type="ARBA" id="ARBA00023015"/>
    </source>
</evidence>
<dbReference type="PANTHER" id="PTHR47338:SF10">
    <property type="entry name" value="TRANSCRIPTION FACTOR DOMAIN-CONTAINING PROTEIN-RELATED"/>
    <property type="match status" value="1"/>
</dbReference>
<dbReference type="CDD" id="cd00067">
    <property type="entry name" value="GAL4"/>
    <property type="match status" value="1"/>
</dbReference>
<dbReference type="EMBL" id="VCAU01000056">
    <property type="protein sequence ID" value="KAF9887816.1"/>
    <property type="molecule type" value="Genomic_DNA"/>
</dbReference>
<evidence type="ECO:0000256" key="4">
    <source>
        <dbReference type="ARBA" id="ARBA00023125"/>
    </source>
</evidence>
<keyword evidence="10" id="KW-1185">Reference proteome</keyword>
<keyword evidence="3" id="KW-0805">Transcription regulation</keyword>
<dbReference type="Pfam" id="PF00172">
    <property type="entry name" value="Zn_clus"/>
    <property type="match status" value="1"/>
</dbReference>
<feature type="region of interest" description="Disordered" evidence="7">
    <location>
        <begin position="1"/>
        <end position="41"/>
    </location>
</feature>
<evidence type="ECO:0000313" key="10">
    <source>
        <dbReference type="Proteomes" id="UP001194746"/>
    </source>
</evidence>
<dbReference type="GO" id="GO:0005634">
    <property type="term" value="C:nucleus"/>
    <property type="evidence" value="ECO:0007669"/>
    <property type="project" value="UniProtKB-SubCell"/>
</dbReference>
<sequence length="777" mass="86065">MADFLNDPFQHSHSQESSDPRHSPTSPTSRHPAALADADSSTYVPRPKRIACVVCRRRKLRCDGKKPSCGTCSRLGHECAYDEVRKKSGPKRGYVKQLEARLAQVETLLKTQEHNDPSQGPEIAIPASNESTSIPEIPALPNNIDQPPSPSDGVTTNNALGGQMLLPDLLNRTGSYAWDMISLGLEEPLPTREVIEELNQIYFEKVHASQPVLHRPRHMASMNLAPNIRPPVCLQYITWCHAASVSEKYCNLHSLFYQRARKYAELDEMKGLGENIVSLAHCQTWLLISSYEFRMMFFPRAWLSAGKASRLALMLGLNRVDGTALEVKQSLPPPKDWTEREERRRVYWMAFCIDRYASVGTGWPVLMDERDISTNLPASEEAFVKSQPQRTGRFTDIIAGNGLANLSAFGGVVIMSVLFGRNLSHLHRPEPGENDHDLNGGYWQRHRSYDNILLHFALTMPSHLRLPAGIFDPNVIFCNMAIHTSTICLHQAAIFKAEKNQMPEQIIIESKRRCIVAADQISNIMKMICHIDLTMMNPFMSFCVYIAARVFVQYLKSRPDDTAARSSLQFVFSALDALKNKNPLTESFLVQLDVDIEGTSLRDLRQPSQGRNTQQAYSSLSSAPDTSSGGGGGTYSETGFITEMDLTPEFTDTSNSNNRLPDDPTAFLPADHAASSTQKQQQPTSSNPASIDMPSLGAGIPGSYMDFPRVLPTGMVTPLDSTASDGSIPLPASWDFASPSAPNVANDDLTATGLDTFNEAQWAQILGSGWDAWRNHG</sequence>
<dbReference type="PROSITE" id="PS50048">
    <property type="entry name" value="ZN2_CY6_FUNGAL_2"/>
    <property type="match status" value="1"/>
</dbReference>
<dbReference type="GO" id="GO:0003677">
    <property type="term" value="F:DNA binding"/>
    <property type="evidence" value="ECO:0007669"/>
    <property type="project" value="UniProtKB-KW"/>
</dbReference>
<keyword evidence="5" id="KW-0804">Transcription</keyword>
<dbReference type="CDD" id="cd12148">
    <property type="entry name" value="fungal_TF_MHR"/>
    <property type="match status" value="1"/>
</dbReference>
<dbReference type="InterPro" id="IPR007219">
    <property type="entry name" value="XnlR_reg_dom"/>
</dbReference>
<evidence type="ECO:0000256" key="7">
    <source>
        <dbReference type="SAM" id="MobiDB-lite"/>
    </source>
</evidence>
<feature type="compositionally biased region" description="Polar residues" evidence="7">
    <location>
        <begin position="650"/>
        <end position="659"/>
    </location>
</feature>
<name>A0AAD4GSQ5_ASPNN</name>
<feature type="compositionally biased region" description="Low complexity" evidence="7">
    <location>
        <begin position="675"/>
        <end position="686"/>
    </location>
</feature>
<dbReference type="Gene3D" id="4.10.240.10">
    <property type="entry name" value="Zn(2)-C6 fungal-type DNA-binding domain"/>
    <property type="match status" value="1"/>
</dbReference>
<dbReference type="Proteomes" id="UP001194746">
    <property type="component" value="Unassembled WGS sequence"/>
</dbReference>
<evidence type="ECO:0000259" key="8">
    <source>
        <dbReference type="PROSITE" id="PS50048"/>
    </source>
</evidence>
<feature type="domain" description="Zn(2)-C6 fungal-type" evidence="8">
    <location>
        <begin position="51"/>
        <end position="81"/>
    </location>
</feature>
<feature type="compositionally biased region" description="Basic and acidic residues" evidence="7">
    <location>
        <begin position="13"/>
        <end position="22"/>
    </location>
</feature>
<evidence type="ECO:0000313" key="9">
    <source>
        <dbReference type="EMBL" id="KAF9887816.1"/>
    </source>
</evidence>
<dbReference type="GO" id="GO:0008270">
    <property type="term" value="F:zinc ion binding"/>
    <property type="evidence" value="ECO:0007669"/>
    <property type="project" value="InterPro"/>
</dbReference>
<dbReference type="InterPro" id="IPR001138">
    <property type="entry name" value="Zn2Cys6_DnaBD"/>
</dbReference>
<dbReference type="GO" id="GO:0000981">
    <property type="term" value="F:DNA-binding transcription factor activity, RNA polymerase II-specific"/>
    <property type="evidence" value="ECO:0007669"/>
    <property type="project" value="InterPro"/>
</dbReference>
<keyword evidence="6" id="KW-0539">Nucleus</keyword>
<evidence type="ECO:0000256" key="1">
    <source>
        <dbReference type="ARBA" id="ARBA00004123"/>
    </source>
</evidence>
<dbReference type="SMART" id="SM00066">
    <property type="entry name" value="GAL4"/>
    <property type="match status" value="1"/>
</dbReference>
<dbReference type="AlphaFoldDB" id="A0AAD4GSQ5"/>
<dbReference type="Pfam" id="PF04082">
    <property type="entry name" value="Fungal_trans"/>
    <property type="match status" value="1"/>
</dbReference>
<evidence type="ECO:0000256" key="5">
    <source>
        <dbReference type="ARBA" id="ARBA00023163"/>
    </source>
</evidence>
<keyword evidence="4" id="KW-0238">DNA-binding</keyword>
<dbReference type="InterPro" id="IPR050815">
    <property type="entry name" value="TF_fung"/>
</dbReference>